<accession>A0ACC0BVI5</accession>
<reference evidence="2" key="1">
    <citation type="journal article" date="2023" name="Nat. Plants">
        <title>Single-cell RNA sequencing provides a high-resolution roadmap for understanding the multicellular compartmentation of specialized metabolism.</title>
        <authorList>
            <person name="Sun S."/>
            <person name="Shen X."/>
            <person name="Li Y."/>
            <person name="Li Y."/>
            <person name="Wang S."/>
            <person name="Li R."/>
            <person name="Zhang H."/>
            <person name="Shen G."/>
            <person name="Guo B."/>
            <person name="Wei J."/>
            <person name="Xu J."/>
            <person name="St-Pierre B."/>
            <person name="Chen S."/>
            <person name="Sun C."/>
        </authorList>
    </citation>
    <scope>NUCLEOTIDE SEQUENCE [LARGE SCALE GENOMIC DNA]</scope>
</reference>
<evidence type="ECO:0000313" key="2">
    <source>
        <dbReference type="Proteomes" id="UP001060085"/>
    </source>
</evidence>
<sequence>MDKDLPIIISHVKGVRIILERDHLAFILRILNNGNAVTENDDYQPGRNKLQDCSAGSFRPIKKTTQHGIGASSSQPSEDDDEAESSYDEEDEIDTQNTIPMDAFQIEMQTAFEQLWINQEIQEMQLNKIVKSTCHYADELEHQRASIDRQEFLKISCIRFFGY</sequence>
<dbReference type="Proteomes" id="UP001060085">
    <property type="component" value="Linkage Group LG02"/>
</dbReference>
<comment type="caution">
    <text evidence="1">The sequence shown here is derived from an EMBL/GenBank/DDBJ whole genome shotgun (WGS) entry which is preliminary data.</text>
</comment>
<protein>
    <submittedName>
        <fullName evidence="1">Uncharacterized protein</fullName>
    </submittedName>
</protein>
<dbReference type="EMBL" id="CM044702">
    <property type="protein sequence ID" value="KAI5676629.1"/>
    <property type="molecule type" value="Genomic_DNA"/>
</dbReference>
<name>A0ACC0BVI5_CATRO</name>
<proteinExistence type="predicted"/>
<evidence type="ECO:0000313" key="1">
    <source>
        <dbReference type="EMBL" id="KAI5676629.1"/>
    </source>
</evidence>
<organism evidence="1 2">
    <name type="scientific">Catharanthus roseus</name>
    <name type="common">Madagascar periwinkle</name>
    <name type="synonym">Vinca rosea</name>
    <dbReference type="NCBI Taxonomy" id="4058"/>
    <lineage>
        <taxon>Eukaryota</taxon>
        <taxon>Viridiplantae</taxon>
        <taxon>Streptophyta</taxon>
        <taxon>Embryophyta</taxon>
        <taxon>Tracheophyta</taxon>
        <taxon>Spermatophyta</taxon>
        <taxon>Magnoliopsida</taxon>
        <taxon>eudicotyledons</taxon>
        <taxon>Gunneridae</taxon>
        <taxon>Pentapetalae</taxon>
        <taxon>asterids</taxon>
        <taxon>lamiids</taxon>
        <taxon>Gentianales</taxon>
        <taxon>Apocynaceae</taxon>
        <taxon>Rauvolfioideae</taxon>
        <taxon>Vinceae</taxon>
        <taxon>Catharanthinae</taxon>
        <taxon>Catharanthus</taxon>
    </lineage>
</organism>
<gene>
    <name evidence="1" type="ORF">M9H77_07579</name>
</gene>
<keyword evidence="2" id="KW-1185">Reference proteome</keyword>